<protein>
    <submittedName>
        <fullName evidence="2">Uncharacterized protein</fullName>
    </submittedName>
</protein>
<accession>A0A060YJN8</accession>
<dbReference type="Proteomes" id="UP000193380">
    <property type="component" value="Unassembled WGS sequence"/>
</dbReference>
<dbReference type="STRING" id="8022.A0A060YJN8"/>
<dbReference type="EMBL" id="FR909713">
    <property type="protein sequence ID" value="CDQ89659.1"/>
    <property type="molecule type" value="Genomic_DNA"/>
</dbReference>
<feature type="compositionally biased region" description="Basic and acidic residues" evidence="1">
    <location>
        <begin position="35"/>
        <end position="64"/>
    </location>
</feature>
<organism evidence="2 3">
    <name type="scientific">Oncorhynchus mykiss</name>
    <name type="common">Rainbow trout</name>
    <name type="synonym">Salmo gairdneri</name>
    <dbReference type="NCBI Taxonomy" id="8022"/>
    <lineage>
        <taxon>Eukaryota</taxon>
        <taxon>Metazoa</taxon>
        <taxon>Chordata</taxon>
        <taxon>Craniata</taxon>
        <taxon>Vertebrata</taxon>
        <taxon>Euteleostomi</taxon>
        <taxon>Actinopterygii</taxon>
        <taxon>Neopterygii</taxon>
        <taxon>Teleostei</taxon>
        <taxon>Protacanthopterygii</taxon>
        <taxon>Salmoniformes</taxon>
        <taxon>Salmonidae</taxon>
        <taxon>Salmoninae</taxon>
        <taxon>Oncorhynchus</taxon>
    </lineage>
</organism>
<feature type="compositionally biased region" description="Basic residues" evidence="1">
    <location>
        <begin position="173"/>
        <end position="182"/>
    </location>
</feature>
<feature type="compositionally biased region" description="Basic and acidic residues" evidence="1">
    <location>
        <begin position="153"/>
        <end position="165"/>
    </location>
</feature>
<name>A0A060YJN8_ONCMY</name>
<gene>
    <name evidence="2" type="ORF">GSONMT00029895001</name>
</gene>
<evidence type="ECO:0000256" key="1">
    <source>
        <dbReference type="SAM" id="MobiDB-lite"/>
    </source>
</evidence>
<evidence type="ECO:0000313" key="3">
    <source>
        <dbReference type="Proteomes" id="UP000193380"/>
    </source>
</evidence>
<feature type="compositionally biased region" description="Basic and acidic residues" evidence="1">
    <location>
        <begin position="112"/>
        <end position="128"/>
    </location>
</feature>
<reference evidence="2" key="2">
    <citation type="submission" date="2014-03" db="EMBL/GenBank/DDBJ databases">
        <authorList>
            <person name="Genoscope - CEA"/>
        </authorList>
    </citation>
    <scope>NUCLEOTIDE SEQUENCE</scope>
</reference>
<dbReference type="AlphaFoldDB" id="A0A060YJN8"/>
<reference evidence="2" key="1">
    <citation type="journal article" date="2014" name="Nat. Commun.">
        <title>The rainbow trout genome provides novel insights into evolution after whole-genome duplication in vertebrates.</title>
        <authorList>
            <person name="Berthelot C."/>
            <person name="Brunet F."/>
            <person name="Chalopin D."/>
            <person name="Juanchich A."/>
            <person name="Bernard M."/>
            <person name="Noel B."/>
            <person name="Bento P."/>
            <person name="Da Silva C."/>
            <person name="Labadie K."/>
            <person name="Alberti A."/>
            <person name="Aury J.M."/>
            <person name="Louis A."/>
            <person name="Dehais P."/>
            <person name="Bardou P."/>
            <person name="Montfort J."/>
            <person name="Klopp C."/>
            <person name="Cabau C."/>
            <person name="Gaspin C."/>
            <person name="Thorgaard G.H."/>
            <person name="Boussaha M."/>
            <person name="Quillet E."/>
            <person name="Guyomard R."/>
            <person name="Galiana D."/>
            <person name="Bobe J."/>
            <person name="Volff J.N."/>
            <person name="Genet C."/>
            <person name="Wincker P."/>
            <person name="Jaillon O."/>
            <person name="Roest Crollius H."/>
            <person name="Guiguen Y."/>
        </authorList>
    </citation>
    <scope>NUCLEOTIDE SEQUENCE [LARGE SCALE GENOMIC DNA]</scope>
</reference>
<feature type="compositionally biased region" description="Basic residues" evidence="1">
    <location>
        <begin position="81"/>
        <end position="95"/>
    </location>
</feature>
<sequence>MSSRIANRLWQLHSPGVVMDDISLSLSHHRPSRNTMEESGGRPRYPKQEGRERGPVADEADTWRNQDAGRGYSPKPERRGQGKRGGHGGLHHASSKKGAMEPQSSYPAGGFKEGHSPSQREDFQRARYPESQQAEGREENWRERPSQHWRRTSQGEDREQRRDNVDNTLHSGGRNRRNHNWRRGLGEEDHGPVVDESALSAKELLGLKQAEDKIGREKIFRLKKVSHPSGEEERYSTPISVFPKCLLCAKQPVTDLFSAATFSLFFF</sequence>
<evidence type="ECO:0000313" key="2">
    <source>
        <dbReference type="EMBL" id="CDQ89659.1"/>
    </source>
</evidence>
<feature type="region of interest" description="Disordered" evidence="1">
    <location>
        <begin position="28"/>
        <end position="192"/>
    </location>
</feature>
<feature type="compositionally biased region" description="Basic and acidic residues" evidence="1">
    <location>
        <begin position="135"/>
        <end position="146"/>
    </location>
</feature>
<dbReference type="PaxDb" id="8022-A0A060YJN8"/>
<proteinExistence type="predicted"/>